<dbReference type="Pfam" id="PF03144">
    <property type="entry name" value="GTP_EFTU_D2"/>
    <property type="match status" value="1"/>
</dbReference>
<dbReference type="InterPro" id="IPR050055">
    <property type="entry name" value="EF-Tu_GTPase"/>
</dbReference>
<dbReference type="Gene3D" id="3.40.50.300">
    <property type="entry name" value="P-loop containing nucleotide triphosphate hydrolases"/>
    <property type="match status" value="1"/>
</dbReference>
<dbReference type="HAMAP" id="MF_00118_B">
    <property type="entry name" value="EF_Tu_B"/>
    <property type="match status" value="1"/>
</dbReference>
<dbReference type="Pfam" id="PF03143">
    <property type="entry name" value="GTP_EFTU_D3"/>
    <property type="match status" value="1"/>
</dbReference>
<dbReference type="InterPro" id="IPR004541">
    <property type="entry name" value="Transl_elong_EFTu/EF1A_bac/org"/>
</dbReference>
<dbReference type="InterPro" id="IPR027417">
    <property type="entry name" value="P-loop_NTPase"/>
</dbReference>
<feature type="binding site" evidence="11">
    <location>
        <position position="26"/>
    </location>
    <ligand>
        <name>Mg(2+)</name>
        <dbReference type="ChEBI" id="CHEBI:18420"/>
    </ligand>
</feature>
<keyword evidence="4 11" id="KW-0378">Hydrolase</keyword>
<dbReference type="EMBL" id="RJHK01000010">
    <property type="protein sequence ID" value="RVZ34282.1"/>
    <property type="molecule type" value="Genomic_DNA"/>
</dbReference>
<dbReference type="InterPro" id="IPR009001">
    <property type="entry name" value="Transl_elong_EF1A/Init_IF2_C"/>
</dbReference>
<evidence type="ECO:0000256" key="11">
    <source>
        <dbReference type="HAMAP-Rule" id="MF_00118"/>
    </source>
</evidence>
<evidence type="ECO:0000256" key="10">
    <source>
        <dbReference type="ARBA" id="ARBA00064283"/>
    </source>
</evidence>
<accession>A0A0B2DWU2</accession>
<dbReference type="PANTHER" id="PTHR43721">
    <property type="entry name" value="ELONGATION FACTOR TU-RELATED"/>
    <property type="match status" value="1"/>
</dbReference>
<feature type="binding site" evidence="11">
    <location>
        <begin position="136"/>
        <end position="139"/>
    </location>
    <ligand>
        <name>GTP</name>
        <dbReference type="ChEBI" id="CHEBI:37565"/>
    </ligand>
</feature>
<comment type="function">
    <text evidence="11">GTP hydrolase that promotes the GTP-dependent binding of aminoacyl-tRNA to the A-site of ribosomes during protein biosynthesis.</text>
</comment>
<feature type="domain" description="Tr-type G" evidence="12">
    <location>
        <begin position="10"/>
        <end position="209"/>
    </location>
</feature>
<organism evidence="13 14">
    <name type="scientific">Helicobacter pylori</name>
    <name type="common">Campylobacter pylori</name>
    <dbReference type="NCBI Taxonomy" id="210"/>
    <lineage>
        <taxon>Bacteria</taxon>
        <taxon>Pseudomonadati</taxon>
        <taxon>Campylobacterota</taxon>
        <taxon>Epsilonproteobacteria</taxon>
        <taxon>Campylobacterales</taxon>
        <taxon>Helicobacteraceae</taxon>
        <taxon>Helicobacter</taxon>
    </lineage>
</organism>
<dbReference type="NCBIfam" id="NF009372">
    <property type="entry name" value="PRK12735.1"/>
    <property type="match status" value="1"/>
</dbReference>
<dbReference type="FunFam" id="2.40.30.10:FF:000001">
    <property type="entry name" value="Elongation factor Tu"/>
    <property type="match status" value="1"/>
</dbReference>
<evidence type="ECO:0000259" key="12">
    <source>
        <dbReference type="PROSITE" id="PS51722"/>
    </source>
</evidence>
<dbReference type="FunFam" id="3.40.50.300:FF:000003">
    <property type="entry name" value="Elongation factor Tu"/>
    <property type="match status" value="1"/>
</dbReference>
<name>A0A0B2DWU2_HELPX</name>
<evidence type="ECO:0000313" key="14">
    <source>
        <dbReference type="Proteomes" id="UP000289024"/>
    </source>
</evidence>
<comment type="catalytic activity">
    <reaction evidence="11">
        <text>GTP + H2O = GDP + phosphate + H(+)</text>
        <dbReference type="Rhea" id="RHEA:19669"/>
        <dbReference type="ChEBI" id="CHEBI:15377"/>
        <dbReference type="ChEBI" id="CHEBI:15378"/>
        <dbReference type="ChEBI" id="CHEBI:37565"/>
        <dbReference type="ChEBI" id="CHEBI:43474"/>
        <dbReference type="ChEBI" id="CHEBI:58189"/>
        <dbReference type="EC" id="3.6.5.3"/>
    </reaction>
</comment>
<dbReference type="EC" id="3.6.5.3" evidence="11"/>
<dbReference type="NCBIfam" id="TIGR00485">
    <property type="entry name" value="EF-Tu"/>
    <property type="match status" value="1"/>
</dbReference>
<evidence type="ECO:0000256" key="2">
    <source>
        <dbReference type="ARBA" id="ARBA00022741"/>
    </source>
</evidence>
<evidence type="ECO:0000313" key="13">
    <source>
        <dbReference type="EMBL" id="RVZ34282.1"/>
    </source>
</evidence>
<dbReference type="InterPro" id="IPR041709">
    <property type="entry name" value="EF-Tu_GTP-bd"/>
</dbReference>
<dbReference type="Proteomes" id="UP000289024">
    <property type="component" value="Unassembled WGS sequence"/>
</dbReference>
<gene>
    <name evidence="11 13" type="primary">tuf</name>
    <name evidence="13" type="ORF">EC547_05700</name>
</gene>
<reference evidence="13 14" key="1">
    <citation type="submission" date="2018-10" db="EMBL/GenBank/DDBJ databases">
        <title>Genetic determinants and prediction of antibiotic resistance phenotypes in Helicobacter pylori.</title>
        <authorList>
            <person name="Wagner K."/>
        </authorList>
    </citation>
    <scope>NUCLEOTIDE SEQUENCE [LARGE SCALE GENOMIC DNA]</scope>
    <source>
        <strain evidence="13 14">ZH97</strain>
    </source>
</reference>
<dbReference type="PROSITE" id="PS51722">
    <property type="entry name" value="G_TR_2"/>
    <property type="match status" value="1"/>
</dbReference>
<proteinExistence type="inferred from homology"/>
<evidence type="ECO:0000256" key="1">
    <source>
        <dbReference type="ARBA" id="ARBA00007249"/>
    </source>
</evidence>
<comment type="similarity">
    <text evidence="1 11">Belongs to the TRAFAC class translation factor GTPase superfamily. Classic translation factor GTPase family. EF-Tu/EF-1A subfamily.</text>
</comment>
<comment type="subcellular location">
    <subcellularLocation>
        <location evidence="11">Cytoplasm</location>
    </subcellularLocation>
</comment>
<comment type="subunit">
    <text evidence="9">Monomer. Heterotetramer composed of two EF-Ts.EF-Tu dimer complexes.</text>
</comment>
<dbReference type="PROSITE" id="PS00301">
    <property type="entry name" value="G_TR_1"/>
    <property type="match status" value="1"/>
</dbReference>
<evidence type="ECO:0000256" key="4">
    <source>
        <dbReference type="ARBA" id="ARBA00022801"/>
    </source>
</evidence>
<comment type="subunit">
    <text evidence="10">(Microbial infection) Upon infection by bacteriophage Qbeta, part of the viral RNA-dependent RNA polymerase complex, the other subunits are the viral replicase catalytic subunit (AC P14647), host ribosomal protein S1 and EF-Ts.</text>
</comment>
<dbReference type="InterPro" id="IPR004160">
    <property type="entry name" value="Transl_elong_EFTu/EF1A_C"/>
</dbReference>
<protein>
    <recommendedName>
        <fullName evidence="7 11">Elongation factor Tu</fullName>
        <shortName evidence="11">EF-Tu</shortName>
        <ecNumber evidence="11">3.6.5.3</ecNumber>
    </recommendedName>
</protein>
<dbReference type="SUPFAM" id="SSF50465">
    <property type="entry name" value="EF-Tu/eEF-1alpha/eIF2-gamma C-terminal domain"/>
    <property type="match status" value="1"/>
</dbReference>
<dbReference type="InterPro" id="IPR004161">
    <property type="entry name" value="EFTu-like_2"/>
</dbReference>
<dbReference type="AlphaFoldDB" id="A0A0B2DWU2"/>
<dbReference type="NCBIfam" id="NF009373">
    <property type="entry name" value="PRK12736.1"/>
    <property type="match status" value="1"/>
</dbReference>
<dbReference type="InterPro" id="IPR033720">
    <property type="entry name" value="EFTU_2"/>
</dbReference>
<dbReference type="GO" id="GO:0005525">
    <property type="term" value="F:GTP binding"/>
    <property type="evidence" value="ECO:0007669"/>
    <property type="project" value="UniProtKB-UniRule"/>
</dbReference>
<dbReference type="CDD" id="cd03707">
    <property type="entry name" value="EFTU_III"/>
    <property type="match status" value="1"/>
</dbReference>
<keyword evidence="11" id="KW-0460">Magnesium</keyword>
<dbReference type="GO" id="GO:0003924">
    <property type="term" value="F:GTPase activity"/>
    <property type="evidence" value="ECO:0007669"/>
    <property type="project" value="UniProtKB-UniRule"/>
</dbReference>
<dbReference type="InterPro" id="IPR000795">
    <property type="entry name" value="T_Tr_GTP-bd_dom"/>
</dbReference>
<dbReference type="NCBIfam" id="TIGR00231">
    <property type="entry name" value="small_GTP"/>
    <property type="match status" value="1"/>
</dbReference>
<dbReference type="CDD" id="cd01884">
    <property type="entry name" value="EF_Tu"/>
    <property type="match status" value="1"/>
</dbReference>
<comment type="function">
    <text evidence="8">May play an important regulatory role in cell growth and in the bacterial response to nutrient deprivation.</text>
</comment>
<dbReference type="GO" id="GO:0005829">
    <property type="term" value="C:cytosol"/>
    <property type="evidence" value="ECO:0007669"/>
    <property type="project" value="TreeGrafter"/>
</dbReference>
<sequence length="399" mass="43692">MAKEKFNRTKPHVNIGTIGHVDHGKTTLSAAISAVLSLKGLAEMKDYDNIDNAPEEKERGITIATSHIEYETENRHYAHVDCPGHADYVKNMITGAAQMDGAILVVSAADGPMPQTREHILLSRQVGVPHIVVFLNKQDMVDDQELLELVEMEVRELLSTYEFPGDDTPIIAGSALRALEEAKAGNVGEWGEKVLKLMAEVDAYIPTPERDTEKTFLMPVEDVFSIAGRGTVVTGRIERGVVKVGDEVEIVGIRPTQKTTVTGVEMFRKELEKGEAGDNVGVLLRGTKKEEVERGMVLCKPGSITPHKKFEGEIYVLSKEEGGRHTPFFTNYRPQFYVRTTDVTGSITLPEGVEMVMPGDNVKITVELISPVALELGTKFAIREGGRTVGAGVVSNIIE</sequence>
<dbReference type="PRINTS" id="PR00315">
    <property type="entry name" value="ELONGATNFCT"/>
</dbReference>
<dbReference type="Gene3D" id="2.40.30.10">
    <property type="entry name" value="Translation factors"/>
    <property type="match status" value="2"/>
</dbReference>
<dbReference type="InterPro" id="IPR005225">
    <property type="entry name" value="Small_GTP-bd"/>
</dbReference>
<dbReference type="NCBIfam" id="NF000766">
    <property type="entry name" value="PRK00049.1"/>
    <property type="match status" value="1"/>
</dbReference>
<keyword evidence="6 11" id="KW-0342">GTP-binding</keyword>
<evidence type="ECO:0000256" key="9">
    <source>
        <dbReference type="ARBA" id="ARBA00063778"/>
    </source>
</evidence>
<keyword evidence="3 11" id="KW-0251">Elongation factor</keyword>
<keyword evidence="5 11" id="KW-0648">Protein biosynthesis</keyword>
<comment type="caution">
    <text evidence="13">The sequence shown here is derived from an EMBL/GenBank/DDBJ whole genome shotgun (WGS) entry which is preliminary data.</text>
</comment>
<dbReference type="RefSeq" id="WP_001040585.1">
    <property type="nucleotide sequence ID" value="NZ_CADGQI010000018.1"/>
</dbReference>
<dbReference type="InterPro" id="IPR009000">
    <property type="entry name" value="Transl_B-barrel_sf"/>
</dbReference>
<dbReference type="GO" id="GO:0000287">
    <property type="term" value="F:magnesium ion binding"/>
    <property type="evidence" value="ECO:0007669"/>
    <property type="project" value="UniProtKB-UniRule"/>
</dbReference>
<evidence type="ECO:0000256" key="8">
    <source>
        <dbReference type="ARBA" id="ARBA00058140"/>
    </source>
</evidence>
<keyword evidence="2 11" id="KW-0547">Nucleotide-binding</keyword>
<dbReference type="InterPro" id="IPR031157">
    <property type="entry name" value="G_TR_CS"/>
</dbReference>
<dbReference type="PANTHER" id="PTHR43721:SF22">
    <property type="entry name" value="ELONGATION FACTOR TU, MITOCHONDRIAL"/>
    <property type="match status" value="1"/>
</dbReference>
<evidence type="ECO:0000256" key="6">
    <source>
        <dbReference type="ARBA" id="ARBA00023134"/>
    </source>
</evidence>
<evidence type="ECO:0000256" key="3">
    <source>
        <dbReference type="ARBA" id="ARBA00022768"/>
    </source>
</evidence>
<dbReference type="SUPFAM" id="SSF50447">
    <property type="entry name" value="Translation proteins"/>
    <property type="match status" value="1"/>
</dbReference>
<evidence type="ECO:0000256" key="5">
    <source>
        <dbReference type="ARBA" id="ARBA00022917"/>
    </source>
</evidence>
<feature type="binding site" evidence="11">
    <location>
        <begin position="19"/>
        <end position="26"/>
    </location>
    <ligand>
        <name>GTP</name>
        <dbReference type="ChEBI" id="CHEBI:37565"/>
    </ligand>
</feature>
<feature type="binding site" evidence="11">
    <location>
        <begin position="81"/>
        <end position="85"/>
    </location>
    <ligand>
        <name>GTP</name>
        <dbReference type="ChEBI" id="CHEBI:37565"/>
    </ligand>
</feature>
<dbReference type="Pfam" id="PF00009">
    <property type="entry name" value="GTP_EFTU"/>
    <property type="match status" value="1"/>
</dbReference>
<evidence type="ECO:0000256" key="7">
    <source>
        <dbReference type="ARBA" id="ARBA00029554"/>
    </source>
</evidence>
<dbReference type="CDD" id="cd03697">
    <property type="entry name" value="EFTU_II"/>
    <property type="match status" value="1"/>
</dbReference>
<dbReference type="GO" id="GO:0003746">
    <property type="term" value="F:translation elongation factor activity"/>
    <property type="evidence" value="ECO:0007669"/>
    <property type="project" value="UniProtKB-UniRule"/>
</dbReference>
<dbReference type="SUPFAM" id="SSF52540">
    <property type="entry name" value="P-loop containing nucleoside triphosphate hydrolases"/>
    <property type="match status" value="1"/>
</dbReference>
<keyword evidence="11" id="KW-0963">Cytoplasm</keyword>
<keyword evidence="11" id="KW-0479">Metal-binding</keyword>